<keyword evidence="8" id="KW-0282">Flagellum</keyword>
<evidence type="ECO:0000256" key="2">
    <source>
        <dbReference type="ARBA" id="ARBA00004613"/>
    </source>
</evidence>
<dbReference type="Proteomes" id="UP000659697">
    <property type="component" value="Unassembled WGS sequence"/>
</dbReference>
<keyword evidence="9" id="KW-1185">Reference proteome</keyword>
<dbReference type="EMBL" id="BNAO01000004">
    <property type="protein sequence ID" value="GHG69206.1"/>
    <property type="molecule type" value="Genomic_DNA"/>
</dbReference>
<sequence length="407" mass="44349">MRLTFNMQFNQSLSGILNAQQKMNKAETQLSKQTRILSPADDPAGAAKVLSLDQTKEQVNQFQTNSVLLKNNLALQETVLTSMRGSYDRVSALAIASGNGTYTIEQRKAVAFELQNIQTELLDLMNTSNAEGSYIFAGFQDKSPAYVKDPITGEYQFRGDSGNKALQISPSIKLAGNDSGKSIFENVFKRFEFAVTSAPANANVKVQNQTEFSNFYLNNFDKLTPANNQYSLEIDALGNYEFLQNGTSLTPAATGSYVAGQGITFNGISFGLDVGTALPTQVDFELPPPEQTNILNTLESFIAALNNPAISNDQLSTVLADTLQEVTKTANNVDSALANLGGRLNVLDSVFNTNEDLLIANQQYKADISEVDLAAALTEIKRQEFALQAVSQTFSKVNSTTLFDFIR</sequence>
<dbReference type="Gene3D" id="1.20.1330.10">
    <property type="entry name" value="f41 fragment of flagellin, N-terminal domain"/>
    <property type="match status" value="1"/>
</dbReference>
<evidence type="ECO:0000313" key="9">
    <source>
        <dbReference type="Proteomes" id="UP000659697"/>
    </source>
</evidence>
<feature type="coiled-coil region" evidence="6">
    <location>
        <begin position="16"/>
        <end position="72"/>
    </location>
</feature>
<evidence type="ECO:0000256" key="4">
    <source>
        <dbReference type="ARBA" id="ARBA00022525"/>
    </source>
</evidence>
<comment type="subcellular location">
    <subcellularLocation>
        <location evidence="1">Bacterial flagellum</location>
    </subcellularLocation>
    <subcellularLocation>
        <location evidence="2">Secreted</location>
    </subcellularLocation>
</comment>
<dbReference type="InterPro" id="IPR001492">
    <property type="entry name" value="Flagellin"/>
</dbReference>
<keyword evidence="5" id="KW-0975">Bacterial flagellum</keyword>
<reference evidence="9" key="1">
    <citation type="journal article" date="2019" name="Int. J. Syst. Evol. Microbiol.">
        <title>The Global Catalogue of Microorganisms (GCM) 10K type strain sequencing project: providing services to taxonomists for standard genome sequencing and annotation.</title>
        <authorList>
            <consortium name="The Broad Institute Genomics Platform"/>
            <consortium name="The Broad Institute Genome Sequencing Center for Infectious Disease"/>
            <person name="Wu L."/>
            <person name="Ma J."/>
        </authorList>
    </citation>
    <scope>NUCLEOTIDE SEQUENCE [LARGE SCALE GENOMIC DNA]</scope>
    <source>
        <strain evidence="9">CGMCC 1.7003</strain>
    </source>
</reference>
<dbReference type="InterPro" id="IPR001029">
    <property type="entry name" value="Flagellin_N"/>
</dbReference>
<dbReference type="RefSeq" id="WP_189432638.1">
    <property type="nucleotide sequence ID" value="NZ_BNAO01000004.1"/>
</dbReference>
<proteinExistence type="inferred from homology"/>
<protein>
    <submittedName>
        <fullName evidence="8">Flagellar hook-associated protein 3</fullName>
    </submittedName>
</protein>
<evidence type="ECO:0000313" key="8">
    <source>
        <dbReference type="EMBL" id="GHG69206.1"/>
    </source>
</evidence>
<evidence type="ECO:0000256" key="3">
    <source>
        <dbReference type="ARBA" id="ARBA00005709"/>
    </source>
</evidence>
<gene>
    <name evidence="8" type="primary">flgL</name>
    <name evidence="8" type="ORF">GCM10010919_18960</name>
</gene>
<dbReference type="PANTHER" id="PTHR42792">
    <property type="entry name" value="FLAGELLIN"/>
    <property type="match status" value="1"/>
</dbReference>
<evidence type="ECO:0000256" key="1">
    <source>
        <dbReference type="ARBA" id="ARBA00004365"/>
    </source>
</evidence>
<comment type="similarity">
    <text evidence="3">Belongs to the bacterial flagellin family.</text>
</comment>
<keyword evidence="4" id="KW-0964">Secreted</keyword>
<evidence type="ECO:0000259" key="7">
    <source>
        <dbReference type="Pfam" id="PF00669"/>
    </source>
</evidence>
<keyword evidence="6" id="KW-0175">Coiled coil</keyword>
<dbReference type="SUPFAM" id="SSF64518">
    <property type="entry name" value="Phase 1 flagellin"/>
    <property type="match status" value="1"/>
</dbReference>
<dbReference type="PANTHER" id="PTHR42792:SF1">
    <property type="entry name" value="FLAGELLAR HOOK-ASSOCIATED PROTEIN 3"/>
    <property type="match status" value="1"/>
</dbReference>
<comment type="caution">
    <text evidence="8">The sequence shown here is derived from an EMBL/GenBank/DDBJ whole genome shotgun (WGS) entry which is preliminary data.</text>
</comment>
<feature type="domain" description="Flagellin N-terminal" evidence="7">
    <location>
        <begin position="6"/>
        <end position="139"/>
    </location>
</feature>
<organism evidence="8 9">
    <name type="scientific">Alishewanella longhuensis</name>
    <dbReference type="NCBI Taxonomy" id="1091037"/>
    <lineage>
        <taxon>Bacteria</taxon>
        <taxon>Pseudomonadati</taxon>
        <taxon>Pseudomonadota</taxon>
        <taxon>Gammaproteobacteria</taxon>
        <taxon>Alteromonadales</taxon>
        <taxon>Alteromonadaceae</taxon>
        <taxon>Alishewanella</taxon>
    </lineage>
</organism>
<evidence type="ECO:0000256" key="5">
    <source>
        <dbReference type="ARBA" id="ARBA00023143"/>
    </source>
</evidence>
<keyword evidence="8" id="KW-0969">Cilium</keyword>
<dbReference type="NCBIfam" id="TIGR02550">
    <property type="entry name" value="flagell_flgL"/>
    <property type="match status" value="1"/>
</dbReference>
<name>A0ABQ3KZ50_9ALTE</name>
<accession>A0ABQ3KZ50</accession>
<dbReference type="InterPro" id="IPR013384">
    <property type="entry name" value="Flagell_FlgL"/>
</dbReference>
<evidence type="ECO:0000256" key="6">
    <source>
        <dbReference type="SAM" id="Coils"/>
    </source>
</evidence>
<dbReference type="Pfam" id="PF00669">
    <property type="entry name" value="Flagellin_N"/>
    <property type="match status" value="1"/>
</dbReference>
<keyword evidence="8" id="KW-0966">Cell projection</keyword>